<sequence>MPPQQHQPPLDDRNRMRDALVRRPLPIHALHQELRKVVHIPLVRRVLREAPHPAPDHRLHVRHLREAQLLPLLPPLLLQHRLHAEHRLGRGWGRDDDAGRPAEAQAARRLEHLALADVQRDAGLAARGELLALQLGRERGEHGRVDAVPAQLTLGHRDRGRVHALPEELVCLRQDGPVARRELPGDASEARLLQDGFRLGWKWGLWHRSRFLRGWSGSGCGGATLVLVLELLAQILGQGFEHRHV</sequence>
<name>A0A2G8SGZ6_9APHY</name>
<proteinExistence type="predicted"/>
<accession>A0A2G8SGZ6</accession>
<dbReference type="EMBL" id="AYKW01000008">
    <property type="protein sequence ID" value="PIL33021.1"/>
    <property type="molecule type" value="Genomic_DNA"/>
</dbReference>
<reference evidence="1 2" key="1">
    <citation type="journal article" date="2015" name="Sci. Rep.">
        <title>Chromosome-level genome map provides insights into diverse defense mechanisms in the medicinal fungus Ganoderma sinense.</title>
        <authorList>
            <person name="Zhu Y."/>
            <person name="Xu J."/>
            <person name="Sun C."/>
            <person name="Zhou S."/>
            <person name="Xu H."/>
            <person name="Nelson D.R."/>
            <person name="Qian J."/>
            <person name="Song J."/>
            <person name="Luo H."/>
            <person name="Xiang L."/>
            <person name="Li Y."/>
            <person name="Xu Z."/>
            <person name="Ji A."/>
            <person name="Wang L."/>
            <person name="Lu S."/>
            <person name="Hayward A."/>
            <person name="Sun W."/>
            <person name="Li X."/>
            <person name="Schwartz D.C."/>
            <person name="Wang Y."/>
            <person name="Chen S."/>
        </authorList>
    </citation>
    <scope>NUCLEOTIDE SEQUENCE [LARGE SCALE GENOMIC DNA]</scope>
    <source>
        <strain evidence="1 2">ZZ0214-1</strain>
    </source>
</reference>
<comment type="caution">
    <text evidence="1">The sequence shown here is derived from an EMBL/GenBank/DDBJ whole genome shotgun (WGS) entry which is preliminary data.</text>
</comment>
<gene>
    <name evidence="1" type="ORF">GSI_04470</name>
</gene>
<protein>
    <submittedName>
        <fullName evidence="1">Uncharacterized protein</fullName>
    </submittedName>
</protein>
<organism evidence="1 2">
    <name type="scientific">Ganoderma sinense ZZ0214-1</name>
    <dbReference type="NCBI Taxonomy" id="1077348"/>
    <lineage>
        <taxon>Eukaryota</taxon>
        <taxon>Fungi</taxon>
        <taxon>Dikarya</taxon>
        <taxon>Basidiomycota</taxon>
        <taxon>Agaricomycotina</taxon>
        <taxon>Agaricomycetes</taxon>
        <taxon>Polyporales</taxon>
        <taxon>Polyporaceae</taxon>
        <taxon>Ganoderma</taxon>
    </lineage>
</organism>
<keyword evidence="2" id="KW-1185">Reference proteome</keyword>
<evidence type="ECO:0000313" key="2">
    <source>
        <dbReference type="Proteomes" id="UP000230002"/>
    </source>
</evidence>
<evidence type="ECO:0000313" key="1">
    <source>
        <dbReference type="EMBL" id="PIL33021.1"/>
    </source>
</evidence>
<dbReference type="Proteomes" id="UP000230002">
    <property type="component" value="Unassembled WGS sequence"/>
</dbReference>
<dbReference type="AlphaFoldDB" id="A0A2G8SGZ6"/>